<dbReference type="EC" id="2.7.7.7" evidence="8"/>
<evidence type="ECO:0000313" key="11">
    <source>
        <dbReference type="Proteomes" id="UP000007756"/>
    </source>
</evidence>
<feature type="domain" description="AAA+ ATPase" evidence="9">
    <location>
        <begin position="36"/>
        <end position="177"/>
    </location>
</feature>
<dbReference type="CDD" id="cd18137">
    <property type="entry name" value="HLD_clamp_pol_III_gamma_tau"/>
    <property type="match status" value="1"/>
</dbReference>
<dbReference type="GeneID" id="66608696"/>
<keyword evidence="6 8" id="KW-0239">DNA-directed DNA polymerase</keyword>
<dbReference type="GO" id="GO:0005524">
    <property type="term" value="F:ATP binding"/>
    <property type="evidence" value="ECO:0007669"/>
    <property type="project" value="UniProtKB-KW"/>
</dbReference>
<protein>
    <recommendedName>
        <fullName evidence="8">DNA polymerase III subunit gamma/tau</fullName>
        <ecNumber evidence="8">2.7.7.7</ecNumber>
    </recommendedName>
</protein>
<gene>
    <name evidence="8 10" type="primary">dnaX</name>
    <name evidence="10" type="ordered locus">MPNE_0723</name>
</gene>
<dbReference type="PANTHER" id="PTHR11669">
    <property type="entry name" value="REPLICATION FACTOR C / DNA POLYMERASE III GAMMA-TAU SUBUNIT"/>
    <property type="match status" value="1"/>
</dbReference>
<evidence type="ECO:0000313" key="10">
    <source>
        <dbReference type="EMBL" id="ADK87063.1"/>
    </source>
</evidence>
<dbReference type="SMART" id="SM00382">
    <property type="entry name" value="AAA"/>
    <property type="match status" value="1"/>
</dbReference>
<proteinExistence type="inferred from homology"/>
<dbReference type="PANTHER" id="PTHR11669:SF0">
    <property type="entry name" value="PROTEIN STICHEL-LIKE 2"/>
    <property type="match status" value="1"/>
</dbReference>
<dbReference type="PATRIC" id="fig|722438.3.peg.701"/>
<dbReference type="KEGG" id="mpj:MPNE_0723"/>
<keyword evidence="3 8" id="KW-0547">Nucleotide-binding</keyword>
<keyword evidence="8 10" id="KW-0548">Nucleotidyltransferase</keyword>
<comment type="similarity">
    <text evidence="1 8">Belongs to the DnaX/STICHEL family.</text>
</comment>
<dbReference type="Pfam" id="PF13177">
    <property type="entry name" value="DNA_pol3_delta2"/>
    <property type="match status" value="1"/>
</dbReference>
<dbReference type="Gene3D" id="3.40.50.300">
    <property type="entry name" value="P-loop containing nucleotide triphosphate hydrolases"/>
    <property type="match status" value="1"/>
</dbReference>
<sequence length="681" mass="76172">MRKVLYQKYRPTKFSDTVGQDSIKRIIVNAITQDQLPHGYIFAGERGTGKTTFAKIIAKAINCLNWNGDVCNQCEACQAINSNSAIDVFEIDAASKNGINDIRELAENVFNLPFKFKKKVYILDEAHMLTPQSWSGLLKTLEEAPDYVLFIFATTEFNKIPITILSRCQSFFFKQITNDLIQQRLAEVAAKESIKITTDALVKLADLAQGSLRDGLSLLDQISNFSESKTISLADVEKTFNLLDKEQKFGFIEAVLSGDLKQSFHLIDNFESQGINFVHFLRELFALTVDLYGYVKTGQIAVVKPSDQTMAAKLRFHPKQYALLVQAIEANNGYGPSQLSLSDQIKAIVIHYKNAVSKEPHIPAYTPVVQTQSPAKEPVPSKTVEEAKPQLPAKEPVLYKVIEEPKVSSFVKDPVASKLIEQPQTIVQPEAQQEITEVEQPTETSPAPATDLFGLAIKPEVVRKRGRRPLSVENTDFFQPAVKKLIQPVSKPAPIKLIEPSDNNPVSIPIKLNRAVIAVSVYGHNDPKLVAHFQQLLDSFKREFTQAEKTKDSSYLKQFSDKFTASDLSKAIKVLAASPFGLVLIFEDKEIATRLWKEALTEATAQATLLEIFQQNLFLSSFTLSEYETKVLAKVEQLTHKPQVLQLQQLEQLSSTVVKKAQKTAAQEIADTFFKGLYEEK</sequence>
<dbReference type="RefSeq" id="WP_014325638.1">
    <property type="nucleotide sequence ID" value="NZ_CP010546.1"/>
</dbReference>
<dbReference type="SUPFAM" id="SSF52540">
    <property type="entry name" value="P-loop containing nucleoside triphosphate hydrolases"/>
    <property type="match status" value="1"/>
</dbReference>
<reference evidence="10 11" key="1">
    <citation type="journal article" date="2010" name="Appl. Environ. Microbiol.">
        <title>Targeted chromosomal knockouts in Mycoplasma pneumoniae.</title>
        <authorList>
            <person name="Krishnakumar R."/>
            <person name="Assad-Garcia N."/>
            <person name="Benders G.A."/>
            <person name="Phan Q."/>
            <person name="Montague M.G."/>
            <person name="Glass J.I."/>
        </authorList>
    </citation>
    <scope>NUCLEOTIDE SEQUENCE [LARGE SCALE GENOMIC DNA]</scope>
    <source>
        <strain evidence="11">ATCC 15531 / DSM 22911 / NBRC 14401 / NCTC 10119 / FH</strain>
    </source>
</reference>
<dbReference type="Gene3D" id="1.10.8.60">
    <property type="match status" value="1"/>
</dbReference>
<evidence type="ECO:0000256" key="8">
    <source>
        <dbReference type="RuleBase" id="RU364063"/>
    </source>
</evidence>
<evidence type="ECO:0000259" key="9">
    <source>
        <dbReference type="SMART" id="SM00382"/>
    </source>
</evidence>
<evidence type="ECO:0000256" key="7">
    <source>
        <dbReference type="ARBA" id="ARBA00049244"/>
    </source>
</evidence>
<evidence type="ECO:0000256" key="4">
    <source>
        <dbReference type="ARBA" id="ARBA00022833"/>
    </source>
</evidence>
<keyword evidence="4" id="KW-0862">Zinc</keyword>
<keyword evidence="5 8" id="KW-0067">ATP-binding</keyword>
<keyword evidence="8" id="KW-0235">DNA replication</keyword>
<evidence type="ECO:0000256" key="6">
    <source>
        <dbReference type="ARBA" id="ARBA00022932"/>
    </source>
</evidence>
<dbReference type="PaxDb" id="722438-MPNE_0723"/>
<dbReference type="eggNOG" id="COG2812">
    <property type="taxonomic scope" value="Bacteria"/>
</dbReference>
<dbReference type="EMBL" id="CP002077">
    <property type="protein sequence ID" value="ADK87063.1"/>
    <property type="molecule type" value="Genomic_DNA"/>
</dbReference>
<dbReference type="GO" id="GO:0046872">
    <property type="term" value="F:metal ion binding"/>
    <property type="evidence" value="ECO:0007669"/>
    <property type="project" value="UniProtKB-KW"/>
</dbReference>
<dbReference type="Proteomes" id="UP000007756">
    <property type="component" value="Chromosome"/>
</dbReference>
<evidence type="ECO:0000256" key="5">
    <source>
        <dbReference type="ARBA" id="ARBA00022840"/>
    </source>
</evidence>
<comment type="catalytic activity">
    <reaction evidence="7 8">
        <text>DNA(n) + a 2'-deoxyribonucleoside 5'-triphosphate = DNA(n+1) + diphosphate</text>
        <dbReference type="Rhea" id="RHEA:22508"/>
        <dbReference type="Rhea" id="RHEA-COMP:17339"/>
        <dbReference type="Rhea" id="RHEA-COMP:17340"/>
        <dbReference type="ChEBI" id="CHEBI:33019"/>
        <dbReference type="ChEBI" id="CHEBI:61560"/>
        <dbReference type="ChEBI" id="CHEBI:173112"/>
        <dbReference type="EC" id="2.7.7.7"/>
    </reaction>
</comment>
<dbReference type="InterPro" id="IPR012763">
    <property type="entry name" value="DNA_pol_III_sug/sutau_N"/>
</dbReference>
<dbReference type="AlphaFoldDB" id="A0A0H3DPC9"/>
<dbReference type="InterPro" id="IPR050238">
    <property type="entry name" value="DNA_Rep/Repair_Clamp_Loader"/>
</dbReference>
<dbReference type="InterPro" id="IPR045085">
    <property type="entry name" value="HLD_clamp_pol_III_gamma_tau"/>
</dbReference>
<accession>A0A0H3DPC9</accession>
<evidence type="ECO:0000256" key="1">
    <source>
        <dbReference type="ARBA" id="ARBA00006360"/>
    </source>
</evidence>
<comment type="subunit">
    <text evidence="8">DNA polymerase III contains a core (composed of alpha, epsilon and theta chains) that associates with a tau subunit. This core dimerizes to form the POLIII' complex. PolIII' associates with the gamma complex (composed of gamma, delta, delta', psi and chi chains) and with the beta chain to form the complete DNA polymerase III complex.</text>
</comment>
<dbReference type="STRING" id="722438.F539_03485"/>
<comment type="function">
    <text evidence="8">DNA polymerase III is a complex, multichain enzyme responsible for most of the replicative synthesis in bacteria. This DNA polymerase also exhibits 3' to 5' exonuclease activity.</text>
</comment>
<name>A0A0H3DPC9_MYCPB</name>
<dbReference type="NCBIfam" id="TIGR02397">
    <property type="entry name" value="dnaX_nterm"/>
    <property type="match status" value="1"/>
</dbReference>
<dbReference type="GO" id="GO:0006261">
    <property type="term" value="P:DNA-templated DNA replication"/>
    <property type="evidence" value="ECO:0007669"/>
    <property type="project" value="TreeGrafter"/>
</dbReference>
<dbReference type="GO" id="GO:0009360">
    <property type="term" value="C:DNA polymerase III complex"/>
    <property type="evidence" value="ECO:0007669"/>
    <property type="project" value="InterPro"/>
</dbReference>
<dbReference type="GO" id="GO:0003887">
    <property type="term" value="F:DNA-directed DNA polymerase activity"/>
    <property type="evidence" value="ECO:0007669"/>
    <property type="project" value="UniProtKB-KW"/>
</dbReference>
<organism evidence="10 11">
    <name type="scientific">Mycoplasmoides pneumoniae (strain ATCC 15531 / DSM 23978 / CIP 103766 / NBRC 14401 / NCTC 10119 / FH)</name>
    <name type="common">Mycoplasma pneumoniae</name>
    <dbReference type="NCBI Taxonomy" id="722438"/>
    <lineage>
        <taxon>Bacteria</taxon>
        <taxon>Bacillati</taxon>
        <taxon>Mycoplasmatota</taxon>
        <taxon>Mycoplasmoidales</taxon>
        <taxon>Mycoplasmoidaceae</taxon>
        <taxon>Mycoplasmoides</taxon>
    </lineage>
</organism>
<keyword evidence="8 10" id="KW-0808">Transferase</keyword>
<dbReference type="InterPro" id="IPR003593">
    <property type="entry name" value="AAA+_ATPase"/>
</dbReference>
<dbReference type="InterPro" id="IPR027417">
    <property type="entry name" value="P-loop_NTPase"/>
</dbReference>
<dbReference type="HOGENOM" id="CLU_006229_0_3_14"/>
<dbReference type="Pfam" id="PF22608">
    <property type="entry name" value="DNAX_ATPase_lid"/>
    <property type="match status" value="1"/>
</dbReference>
<dbReference type="CDD" id="cd00009">
    <property type="entry name" value="AAA"/>
    <property type="match status" value="1"/>
</dbReference>
<evidence type="ECO:0000256" key="3">
    <source>
        <dbReference type="ARBA" id="ARBA00022741"/>
    </source>
</evidence>
<keyword evidence="2" id="KW-0479">Metal-binding</keyword>
<evidence type="ECO:0000256" key="2">
    <source>
        <dbReference type="ARBA" id="ARBA00022723"/>
    </source>
</evidence>